<dbReference type="PANTHER" id="PTHR16166">
    <property type="entry name" value="VACUOLAR PROTEIN SORTING-ASSOCIATED PROTEIN VPS13"/>
    <property type="match status" value="1"/>
</dbReference>
<sequence>DVVLKNLQLKQSALKELDLPVQTIYGCLGKLVLKIPWKNLYSMPVVADVEDLYLLVAPNAAVPYNAEKQEKAEWESKKSELVRFDEAKKREQDKDKPQADKSFTEKLVAQIINNVQIHIKNVHIRYEDRTTSSIPFSLGITLGTLEVHTTNADWEKTFLSEALNKVFKVAKMDGLAVYMNCNSILFQSSSMAEYNGLFTKTIATKDIVPENFTYILGPINSIAKLKLNMEPQLDGFQSPKVDLFLEMEKLAVGITRSQYQNLIGLADGMSAMSRGVPYRKFRPWNTPYHQNAKIWWHFAYECILETEVRRRKNSWRWSHMLNHIQICKDYAIAYRAKILVKTPSATHLQLCEDLEKKLDLCNILLIRKRVDLQVKISGAAKVEEKKSSWFSGWFGGSKEDASKTNDSDDLLHQFKTAMTPAEKEKLFEAIGYTEGVNTELPNDYVALSMEFKLHLLQVSVRNESLVVESESISTFDNQTVLSLQVQGVKCGIDQRPASNGLKVDLNLKEFTVYGHQQGDHLPVLVKSKIGELVDVSLLNVKFEMNPLDKLCDQRVNVSARPLEIAYDAETIIQLVQTFKLPSNTNLSELTDAAADKISNIKERSATGIQYMVDKHTRLEVDISVMPNYVLIPFGGKYLPGKVQVMVISLGKISLKTAPRDERKDISMMHSLQFTSEDIMKEVMDQAYDKFRLDIENIQILLAKPTADWKEVLLTGKVTSMHILEPIAMNVSADLCLVDDDPRLPKTRITSKFPHIRLSVTEDSVLDALALITSIPFPENEETKPMALNKGSGLIASSKSFIRYLDEKQLRKPKKPEPKNPELSNTLEIIQYTDLEFSFVMNELSVNIYKSNKREIDSTPTSQYRTPTEEFQDDQQSVSIVSNRCSVMESVMNESNQELKLSFQIKQLEMGLVQRTYDMKVSL</sequence>
<dbReference type="InterPro" id="IPR026847">
    <property type="entry name" value="VPS13"/>
</dbReference>
<keyword evidence="5" id="KW-1185">Reference proteome</keyword>
<feature type="non-terminal residue" evidence="4">
    <location>
        <position position="922"/>
    </location>
</feature>
<dbReference type="PANTHER" id="PTHR16166:SF93">
    <property type="entry name" value="INTERMEMBRANE LIPID TRANSFER PROTEIN VPS13"/>
    <property type="match status" value="1"/>
</dbReference>
<dbReference type="GO" id="GO:0045053">
    <property type="term" value="P:protein retention in Golgi apparatus"/>
    <property type="evidence" value="ECO:0007669"/>
    <property type="project" value="TreeGrafter"/>
</dbReference>
<evidence type="ECO:0000256" key="2">
    <source>
        <dbReference type="ARBA" id="ARBA00022448"/>
    </source>
</evidence>
<comment type="similarity">
    <text evidence="1">Belongs to the VPS13 family.</text>
</comment>
<organism evidence="4 5">
    <name type="scientific">Pseudolycoriella hygida</name>
    <dbReference type="NCBI Taxonomy" id="35572"/>
    <lineage>
        <taxon>Eukaryota</taxon>
        <taxon>Metazoa</taxon>
        <taxon>Ecdysozoa</taxon>
        <taxon>Arthropoda</taxon>
        <taxon>Hexapoda</taxon>
        <taxon>Insecta</taxon>
        <taxon>Pterygota</taxon>
        <taxon>Neoptera</taxon>
        <taxon>Endopterygota</taxon>
        <taxon>Diptera</taxon>
        <taxon>Nematocera</taxon>
        <taxon>Sciaroidea</taxon>
        <taxon>Sciaridae</taxon>
        <taxon>Pseudolycoriella</taxon>
    </lineage>
</organism>
<feature type="non-terminal residue" evidence="4">
    <location>
        <position position="1"/>
    </location>
</feature>
<evidence type="ECO:0000313" key="5">
    <source>
        <dbReference type="Proteomes" id="UP001151699"/>
    </source>
</evidence>
<dbReference type="EMBL" id="WJQU01002887">
    <property type="protein sequence ID" value="KAJ6629556.1"/>
    <property type="molecule type" value="Genomic_DNA"/>
</dbReference>
<comment type="caution">
    <text evidence="4">The sequence shown here is derived from an EMBL/GenBank/DDBJ whole genome shotgun (WGS) entry which is preliminary data.</text>
</comment>
<protein>
    <submittedName>
        <fullName evidence="4">Vacuolar protein sorting-associated protein 13</fullName>
    </submittedName>
</protein>
<dbReference type="Pfam" id="PF12624">
    <property type="entry name" value="VPS13_N"/>
    <property type="match status" value="1"/>
</dbReference>
<gene>
    <name evidence="4" type="primary">Vps13_0</name>
    <name evidence="4" type="ORF">Bhyg_17426</name>
</gene>
<evidence type="ECO:0000313" key="4">
    <source>
        <dbReference type="EMBL" id="KAJ6629556.1"/>
    </source>
</evidence>
<dbReference type="InterPro" id="IPR026854">
    <property type="entry name" value="VPS13_N"/>
</dbReference>
<dbReference type="AlphaFoldDB" id="A0A9Q0RUJ8"/>
<evidence type="ECO:0000256" key="1">
    <source>
        <dbReference type="ARBA" id="ARBA00006545"/>
    </source>
</evidence>
<name>A0A9Q0RUJ8_9DIPT</name>
<evidence type="ECO:0000259" key="3">
    <source>
        <dbReference type="Pfam" id="PF12624"/>
    </source>
</evidence>
<dbReference type="OrthoDB" id="272810at2759"/>
<proteinExistence type="inferred from homology"/>
<dbReference type="Proteomes" id="UP001151699">
    <property type="component" value="Unassembled WGS sequence"/>
</dbReference>
<dbReference type="GO" id="GO:0006623">
    <property type="term" value="P:protein targeting to vacuole"/>
    <property type="evidence" value="ECO:0007669"/>
    <property type="project" value="TreeGrafter"/>
</dbReference>
<reference evidence="4" key="1">
    <citation type="submission" date="2022-07" db="EMBL/GenBank/DDBJ databases">
        <authorList>
            <person name="Trinca V."/>
            <person name="Uliana J.V.C."/>
            <person name="Torres T.T."/>
            <person name="Ward R.J."/>
            <person name="Monesi N."/>
        </authorList>
    </citation>
    <scope>NUCLEOTIDE SEQUENCE</scope>
    <source>
        <strain evidence="4">HSMRA1968</strain>
        <tissue evidence="4">Whole embryos</tissue>
    </source>
</reference>
<accession>A0A9Q0RUJ8</accession>
<feature type="domain" description="Chorein N-terminal" evidence="3">
    <location>
        <begin position="1"/>
        <end position="904"/>
    </location>
</feature>
<keyword evidence="2" id="KW-0813">Transport</keyword>